<organism evidence="4 5">
    <name type="scientific">Cutibacterium granulosum</name>
    <dbReference type="NCBI Taxonomy" id="33011"/>
    <lineage>
        <taxon>Bacteria</taxon>
        <taxon>Bacillati</taxon>
        <taxon>Actinomycetota</taxon>
        <taxon>Actinomycetes</taxon>
        <taxon>Propionibacteriales</taxon>
        <taxon>Propionibacteriaceae</taxon>
        <taxon>Cutibacterium</taxon>
    </lineage>
</organism>
<dbReference type="SUPFAM" id="SSF47781">
    <property type="entry name" value="RuvA domain 2-like"/>
    <property type="match status" value="1"/>
</dbReference>
<feature type="region of interest" description="Disordered" evidence="1">
    <location>
        <begin position="15"/>
        <end position="37"/>
    </location>
</feature>
<keyword evidence="2" id="KW-0812">Transmembrane</keyword>
<dbReference type="GO" id="GO:0015628">
    <property type="term" value="P:protein secretion by the type II secretion system"/>
    <property type="evidence" value="ECO:0007669"/>
    <property type="project" value="TreeGrafter"/>
</dbReference>
<dbReference type="AlphaFoldDB" id="A0A239WH78"/>
<feature type="compositionally biased region" description="Basic and acidic residues" evidence="1">
    <location>
        <begin position="17"/>
        <end position="37"/>
    </location>
</feature>
<feature type="compositionally biased region" description="Low complexity" evidence="1">
    <location>
        <begin position="80"/>
        <end position="91"/>
    </location>
</feature>
<dbReference type="InterPro" id="IPR019554">
    <property type="entry name" value="Soluble_ligand-bd"/>
</dbReference>
<dbReference type="Proteomes" id="UP000215332">
    <property type="component" value="Chromosome 1"/>
</dbReference>
<feature type="transmembrane region" description="Helical" evidence="2">
    <location>
        <begin position="46"/>
        <end position="65"/>
    </location>
</feature>
<dbReference type="InterPro" id="IPR004509">
    <property type="entry name" value="Competence_ComEA_HhH"/>
</dbReference>
<dbReference type="KEGG" id="cgrn:4412665_01016"/>
<evidence type="ECO:0000313" key="4">
    <source>
        <dbReference type="EMBL" id="SNV33817.1"/>
    </source>
</evidence>
<evidence type="ECO:0000256" key="1">
    <source>
        <dbReference type="SAM" id="MobiDB-lite"/>
    </source>
</evidence>
<sequence length="281" mass="28774">MNDAFRDRLDNLLAELPSRHDEEDAGQVDRDGEDPAPHRRVTRAHLSAIGVVLVLILVVVAVQLMRSRPTEIAATQPVLAASGSPQGSASPVNSTPDPNTMAPATPSSIRVHVIGRVNDPGVHEIPVNGRIIDAIDAAGGMASGAHPGSLNMAQPVCDGCQILIPASGNGKVIVPSGVQGGGGSPGQPAPGGGTLSGAAAVPGGNGAATQGGPASGDLVDLNTATVEQLQTIDGVGPVMAERIFTWRQEHGRFTSVDELQEIDGIGPKKFAKLKDRVRVQP</sequence>
<dbReference type="RefSeq" id="WP_065860708.1">
    <property type="nucleotide sequence ID" value="NZ_LT906441.1"/>
</dbReference>
<accession>A0A239WH78</accession>
<keyword evidence="2" id="KW-1133">Transmembrane helix</keyword>
<dbReference type="InterPro" id="IPR003583">
    <property type="entry name" value="Hlx-hairpin-Hlx_DNA-bd_motif"/>
</dbReference>
<dbReference type="InterPro" id="IPR010994">
    <property type="entry name" value="RuvA_2-like"/>
</dbReference>
<dbReference type="Pfam" id="PF12836">
    <property type="entry name" value="HHH_3"/>
    <property type="match status" value="1"/>
</dbReference>
<name>A0A239WH78_9ACTN</name>
<evidence type="ECO:0000256" key="2">
    <source>
        <dbReference type="SAM" id="Phobius"/>
    </source>
</evidence>
<dbReference type="SMART" id="SM00278">
    <property type="entry name" value="HhH1"/>
    <property type="match status" value="2"/>
</dbReference>
<evidence type="ECO:0000259" key="3">
    <source>
        <dbReference type="SMART" id="SM00278"/>
    </source>
</evidence>
<dbReference type="GO" id="GO:0003677">
    <property type="term" value="F:DNA binding"/>
    <property type="evidence" value="ECO:0007669"/>
    <property type="project" value="InterPro"/>
</dbReference>
<dbReference type="GO" id="GO:0015627">
    <property type="term" value="C:type II protein secretion system complex"/>
    <property type="evidence" value="ECO:0007669"/>
    <property type="project" value="TreeGrafter"/>
</dbReference>
<feature type="domain" description="Helix-hairpin-helix DNA-binding motif class 1" evidence="3">
    <location>
        <begin position="227"/>
        <end position="246"/>
    </location>
</feature>
<proteinExistence type="predicted"/>
<protein>
    <submittedName>
        <fullName evidence="4">ComE operon protein 1</fullName>
    </submittedName>
</protein>
<dbReference type="Gene3D" id="1.10.150.320">
    <property type="entry name" value="Photosystem II 12 kDa extrinsic protein"/>
    <property type="match status" value="1"/>
</dbReference>
<reference evidence="4 5" key="1">
    <citation type="submission" date="2017-06" db="EMBL/GenBank/DDBJ databases">
        <authorList>
            <consortium name="Pathogen Informatics"/>
        </authorList>
    </citation>
    <scope>NUCLEOTIDE SEQUENCE [LARGE SCALE GENOMIC DNA]</scope>
    <source>
        <strain evidence="4 5">NCTC11865</strain>
    </source>
</reference>
<dbReference type="PANTHER" id="PTHR21180">
    <property type="entry name" value="ENDONUCLEASE/EXONUCLEASE/PHOSPHATASE FAMILY DOMAIN-CONTAINING PROTEIN 1"/>
    <property type="match status" value="1"/>
</dbReference>
<dbReference type="NCBIfam" id="TIGR00426">
    <property type="entry name" value="competence protein ComEA helix-hairpin-helix repeat region"/>
    <property type="match status" value="1"/>
</dbReference>
<dbReference type="Gene3D" id="3.10.560.10">
    <property type="entry name" value="Outer membrane lipoprotein wza domain like"/>
    <property type="match status" value="1"/>
</dbReference>
<dbReference type="InterPro" id="IPR051675">
    <property type="entry name" value="Endo/Exo/Phosphatase_dom_1"/>
</dbReference>
<dbReference type="GO" id="GO:0006281">
    <property type="term" value="P:DNA repair"/>
    <property type="evidence" value="ECO:0007669"/>
    <property type="project" value="InterPro"/>
</dbReference>
<dbReference type="PANTHER" id="PTHR21180:SF32">
    <property type="entry name" value="ENDONUCLEASE_EXONUCLEASE_PHOSPHATASE FAMILY DOMAIN-CONTAINING PROTEIN 1"/>
    <property type="match status" value="1"/>
</dbReference>
<feature type="compositionally biased region" description="Gly residues" evidence="1">
    <location>
        <begin position="179"/>
        <end position="195"/>
    </location>
</feature>
<keyword evidence="2" id="KW-0472">Membrane</keyword>
<gene>
    <name evidence="4" type="primary">comEA</name>
    <name evidence="4" type="ORF">SAMEA4412665_01016</name>
</gene>
<evidence type="ECO:0000313" key="5">
    <source>
        <dbReference type="Proteomes" id="UP000215332"/>
    </source>
</evidence>
<dbReference type="EMBL" id="LT906441">
    <property type="protein sequence ID" value="SNV33817.1"/>
    <property type="molecule type" value="Genomic_DNA"/>
</dbReference>
<dbReference type="Pfam" id="PF10531">
    <property type="entry name" value="SLBB"/>
    <property type="match status" value="1"/>
</dbReference>
<feature type="domain" description="Helix-hairpin-helix DNA-binding motif class 1" evidence="3">
    <location>
        <begin position="257"/>
        <end position="276"/>
    </location>
</feature>
<feature type="region of interest" description="Disordered" evidence="1">
    <location>
        <begin position="80"/>
        <end position="106"/>
    </location>
</feature>
<feature type="region of interest" description="Disordered" evidence="1">
    <location>
        <begin position="179"/>
        <end position="213"/>
    </location>
</feature>